<dbReference type="HOGENOM" id="CLU_2181445_0_0_0"/>
<dbReference type="EMBL" id="AP012338">
    <property type="protein sequence ID" value="BAM02219.1"/>
    <property type="molecule type" value="Genomic_DNA"/>
</dbReference>
<dbReference type="AlphaFoldDB" id="I0IAD1"/>
<gene>
    <name evidence="2" type="ordered locus">PSMK_00600</name>
</gene>
<organism evidence="2 3">
    <name type="scientific">Phycisphaera mikurensis (strain NBRC 102666 / KCTC 22515 / FYK2301M01)</name>
    <dbReference type="NCBI Taxonomy" id="1142394"/>
    <lineage>
        <taxon>Bacteria</taxon>
        <taxon>Pseudomonadati</taxon>
        <taxon>Planctomycetota</taxon>
        <taxon>Phycisphaerae</taxon>
        <taxon>Phycisphaerales</taxon>
        <taxon>Phycisphaeraceae</taxon>
        <taxon>Phycisphaera</taxon>
    </lineage>
</organism>
<proteinExistence type="predicted"/>
<protein>
    <submittedName>
        <fullName evidence="2">Uncharacterized protein</fullName>
    </submittedName>
</protein>
<dbReference type="KEGG" id="phm:PSMK_00600"/>
<evidence type="ECO:0000313" key="3">
    <source>
        <dbReference type="Proteomes" id="UP000007881"/>
    </source>
</evidence>
<keyword evidence="1" id="KW-0812">Transmembrane</keyword>
<keyword evidence="1" id="KW-1133">Transmembrane helix</keyword>
<feature type="transmembrane region" description="Helical" evidence="1">
    <location>
        <begin position="54"/>
        <end position="76"/>
    </location>
</feature>
<dbReference type="Proteomes" id="UP000007881">
    <property type="component" value="Chromosome"/>
</dbReference>
<sequence length="109" mass="12051">MIARISFYHRGYDNLLLTFLLQLLLLQAIGTRPASMSLLRCWMPWIAMGITLWLPGRIVAGPLQSLLGVLVWVLLLQIALKRAAPLHHDEKLLHAMRIDQAAASGSGAA</sequence>
<evidence type="ECO:0000313" key="2">
    <source>
        <dbReference type="EMBL" id="BAM02219.1"/>
    </source>
</evidence>
<keyword evidence="1" id="KW-0472">Membrane</keyword>
<accession>I0IAD1</accession>
<name>I0IAD1_PHYMF</name>
<evidence type="ECO:0000256" key="1">
    <source>
        <dbReference type="SAM" id="Phobius"/>
    </source>
</evidence>
<reference evidence="2 3" key="1">
    <citation type="submission" date="2012-02" db="EMBL/GenBank/DDBJ databases">
        <title>Complete genome sequence of Phycisphaera mikurensis NBRC 102666.</title>
        <authorList>
            <person name="Ankai A."/>
            <person name="Hosoyama A."/>
            <person name="Terui Y."/>
            <person name="Sekine M."/>
            <person name="Fukai R."/>
            <person name="Kato Y."/>
            <person name="Nakamura S."/>
            <person name="Yamada-Narita S."/>
            <person name="Kawakoshi A."/>
            <person name="Fukunaga Y."/>
            <person name="Yamazaki S."/>
            <person name="Fujita N."/>
        </authorList>
    </citation>
    <scope>NUCLEOTIDE SEQUENCE [LARGE SCALE GENOMIC DNA]</scope>
    <source>
        <strain evidence="3">NBRC 102666 / KCTC 22515 / FYK2301M01</strain>
    </source>
</reference>
<keyword evidence="3" id="KW-1185">Reference proteome</keyword>